<evidence type="ECO:0000313" key="15">
    <source>
        <dbReference type="Proteomes" id="UP001324115"/>
    </source>
</evidence>
<evidence type="ECO:0000256" key="10">
    <source>
        <dbReference type="ARBA" id="ARBA00023034"/>
    </source>
</evidence>
<dbReference type="GO" id="GO:0000139">
    <property type="term" value="C:Golgi membrane"/>
    <property type="evidence" value="ECO:0007669"/>
    <property type="project" value="UniProtKB-SubCell"/>
</dbReference>
<evidence type="ECO:0000256" key="12">
    <source>
        <dbReference type="ARBA" id="ARBA00023211"/>
    </source>
</evidence>
<proteinExistence type="inferred from homology"/>
<evidence type="ECO:0000256" key="11">
    <source>
        <dbReference type="ARBA" id="ARBA00023136"/>
    </source>
</evidence>
<accession>A0AAN7F9G8</accession>
<keyword evidence="11" id="KW-0472">Membrane</keyword>
<evidence type="ECO:0000256" key="7">
    <source>
        <dbReference type="ARBA" id="ARBA00022692"/>
    </source>
</evidence>
<dbReference type="Proteomes" id="UP001324115">
    <property type="component" value="Unassembled WGS sequence"/>
</dbReference>
<comment type="cofactor">
    <cofactor evidence="1">
        <name>Mn(2+)</name>
        <dbReference type="ChEBI" id="CHEBI:29035"/>
    </cofactor>
</comment>
<keyword evidence="15" id="KW-1185">Reference proteome</keyword>
<evidence type="ECO:0000313" key="14">
    <source>
        <dbReference type="EMBL" id="KAK4588708.1"/>
    </source>
</evidence>
<protein>
    <recommendedName>
        <fullName evidence="16">Hexosyltransferase</fullName>
    </recommendedName>
</protein>
<comment type="subcellular location">
    <subcellularLocation>
        <location evidence="2">Golgi apparatus membrane</location>
        <topology evidence="2">Single-pass type II membrane protein</topology>
    </subcellularLocation>
</comment>
<dbReference type="Pfam" id="PF01762">
    <property type="entry name" value="Galactosyl_T"/>
    <property type="match status" value="1"/>
</dbReference>
<dbReference type="InterPro" id="IPR002659">
    <property type="entry name" value="Glyco_trans_31"/>
</dbReference>
<keyword evidence="8" id="KW-0735">Signal-anchor</keyword>
<keyword evidence="9" id="KW-1133">Transmembrane helix</keyword>
<keyword evidence="12" id="KW-0464">Manganese</keyword>
<evidence type="ECO:0000256" key="8">
    <source>
        <dbReference type="ARBA" id="ARBA00022968"/>
    </source>
</evidence>
<evidence type="ECO:0008006" key="16">
    <source>
        <dbReference type="Google" id="ProtNLM"/>
    </source>
</evidence>
<keyword evidence="5" id="KW-0328">Glycosyltransferase</keyword>
<dbReference type="EMBL" id="JAXUIC010000005">
    <property type="protein sequence ID" value="KAK4588708.1"/>
    <property type="molecule type" value="Genomic_DNA"/>
</dbReference>
<evidence type="ECO:0000256" key="6">
    <source>
        <dbReference type="ARBA" id="ARBA00022679"/>
    </source>
</evidence>
<evidence type="ECO:0000256" key="2">
    <source>
        <dbReference type="ARBA" id="ARBA00004323"/>
    </source>
</evidence>
<evidence type="ECO:0000256" key="4">
    <source>
        <dbReference type="ARBA" id="ARBA00008661"/>
    </source>
</evidence>
<keyword evidence="7" id="KW-0812">Transmembrane</keyword>
<evidence type="ECO:0000256" key="13">
    <source>
        <dbReference type="SAM" id="MobiDB-lite"/>
    </source>
</evidence>
<dbReference type="GO" id="GO:0016758">
    <property type="term" value="F:hexosyltransferase activity"/>
    <property type="evidence" value="ECO:0007669"/>
    <property type="project" value="InterPro"/>
</dbReference>
<comment type="caution">
    <text evidence="14">The sequence shown here is derived from an EMBL/GenBank/DDBJ whole genome shotgun (WGS) entry which is preliminary data.</text>
</comment>
<keyword evidence="6" id="KW-0808">Transferase</keyword>
<sequence>MQLAAARAAKVNDDEGSPVVTNSGSEQFKDRPKVFFVMGIITAFSSRKRRDSIRETWMPQGEELRKLEKEKGIIMRFVIGHRNLRTRLNKSSHQRAMSQSSIDFWEKVLVEGLMNFQTIKCSSIYFYSPVN</sequence>
<evidence type="ECO:0000256" key="1">
    <source>
        <dbReference type="ARBA" id="ARBA00001936"/>
    </source>
</evidence>
<comment type="pathway">
    <text evidence="3">Protein modification; protein glycosylation.</text>
</comment>
<dbReference type="AlphaFoldDB" id="A0AAN7F9G8"/>
<evidence type="ECO:0000256" key="5">
    <source>
        <dbReference type="ARBA" id="ARBA00022676"/>
    </source>
</evidence>
<reference evidence="14 15" key="1">
    <citation type="journal article" date="2023" name="G3 (Bethesda)">
        <title>A haplotype-resolved chromosome-scale genome for Quercus rubra L. provides insights into the genetics of adaptive traits for red oak species.</title>
        <authorList>
            <person name="Kapoor B."/>
            <person name="Jenkins J."/>
            <person name="Schmutz J."/>
            <person name="Zhebentyayeva T."/>
            <person name="Kuelheim C."/>
            <person name="Coggeshall M."/>
            <person name="Heim C."/>
            <person name="Lasky J.R."/>
            <person name="Leites L."/>
            <person name="Islam-Faridi N."/>
            <person name="Romero-Severson J."/>
            <person name="DeLeo V.L."/>
            <person name="Lucas S.M."/>
            <person name="Lazic D."/>
            <person name="Gailing O."/>
            <person name="Carlson J."/>
            <person name="Staton M."/>
        </authorList>
    </citation>
    <scope>NUCLEOTIDE SEQUENCE [LARGE SCALE GENOMIC DNA]</scope>
    <source>
        <strain evidence="14">Pseudo-F2</strain>
    </source>
</reference>
<gene>
    <name evidence="14" type="ORF">RGQ29_019641</name>
</gene>
<evidence type="ECO:0000256" key="3">
    <source>
        <dbReference type="ARBA" id="ARBA00004922"/>
    </source>
</evidence>
<comment type="similarity">
    <text evidence="4">Belongs to the glycosyltransferase 31 family.</text>
</comment>
<feature type="region of interest" description="Disordered" evidence="13">
    <location>
        <begin position="1"/>
        <end position="26"/>
    </location>
</feature>
<keyword evidence="10" id="KW-0333">Golgi apparatus</keyword>
<evidence type="ECO:0000256" key="9">
    <source>
        <dbReference type="ARBA" id="ARBA00022989"/>
    </source>
</evidence>
<organism evidence="14 15">
    <name type="scientific">Quercus rubra</name>
    <name type="common">Northern red oak</name>
    <name type="synonym">Quercus borealis</name>
    <dbReference type="NCBI Taxonomy" id="3512"/>
    <lineage>
        <taxon>Eukaryota</taxon>
        <taxon>Viridiplantae</taxon>
        <taxon>Streptophyta</taxon>
        <taxon>Embryophyta</taxon>
        <taxon>Tracheophyta</taxon>
        <taxon>Spermatophyta</taxon>
        <taxon>Magnoliopsida</taxon>
        <taxon>eudicotyledons</taxon>
        <taxon>Gunneridae</taxon>
        <taxon>Pentapetalae</taxon>
        <taxon>rosids</taxon>
        <taxon>fabids</taxon>
        <taxon>Fagales</taxon>
        <taxon>Fagaceae</taxon>
        <taxon>Quercus</taxon>
    </lineage>
</organism>
<name>A0AAN7F9G8_QUERU</name>